<keyword evidence="3" id="KW-1185">Reference proteome</keyword>
<gene>
    <name evidence="2" type="ORF">HYPSUDRAFT_783543</name>
</gene>
<dbReference type="EMBL" id="KN817565">
    <property type="protein sequence ID" value="KJA20684.1"/>
    <property type="molecule type" value="Genomic_DNA"/>
</dbReference>
<protein>
    <submittedName>
        <fullName evidence="2">Uncharacterized protein</fullName>
    </submittedName>
</protein>
<feature type="compositionally biased region" description="Polar residues" evidence="1">
    <location>
        <begin position="79"/>
        <end position="92"/>
    </location>
</feature>
<proteinExistence type="predicted"/>
<name>A0A0D2NPJ6_HYPSF</name>
<feature type="region of interest" description="Disordered" evidence="1">
    <location>
        <begin position="71"/>
        <end position="92"/>
    </location>
</feature>
<evidence type="ECO:0000256" key="1">
    <source>
        <dbReference type="SAM" id="MobiDB-lite"/>
    </source>
</evidence>
<evidence type="ECO:0000313" key="2">
    <source>
        <dbReference type="EMBL" id="KJA20684.1"/>
    </source>
</evidence>
<reference evidence="3" key="1">
    <citation type="submission" date="2014-04" db="EMBL/GenBank/DDBJ databases">
        <title>Evolutionary Origins and Diversification of the Mycorrhizal Mutualists.</title>
        <authorList>
            <consortium name="DOE Joint Genome Institute"/>
            <consortium name="Mycorrhizal Genomics Consortium"/>
            <person name="Kohler A."/>
            <person name="Kuo A."/>
            <person name="Nagy L.G."/>
            <person name="Floudas D."/>
            <person name="Copeland A."/>
            <person name="Barry K.W."/>
            <person name="Cichocki N."/>
            <person name="Veneault-Fourrey C."/>
            <person name="LaButti K."/>
            <person name="Lindquist E.A."/>
            <person name="Lipzen A."/>
            <person name="Lundell T."/>
            <person name="Morin E."/>
            <person name="Murat C."/>
            <person name="Riley R."/>
            <person name="Ohm R."/>
            <person name="Sun H."/>
            <person name="Tunlid A."/>
            <person name="Henrissat B."/>
            <person name="Grigoriev I.V."/>
            <person name="Hibbett D.S."/>
            <person name="Martin F."/>
        </authorList>
    </citation>
    <scope>NUCLEOTIDE SEQUENCE [LARGE SCALE GENOMIC DNA]</scope>
    <source>
        <strain evidence="3">FD-334 SS-4</strain>
    </source>
</reference>
<accession>A0A0D2NPJ6</accession>
<dbReference type="OrthoDB" id="2961253at2759"/>
<evidence type="ECO:0000313" key="3">
    <source>
        <dbReference type="Proteomes" id="UP000054270"/>
    </source>
</evidence>
<dbReference type="AlphaFoldDB" id="A0A0D2NPJ6"/>
<sequence>MSLTSYATIKAEDTAVYSKFTAKGGMWVNPADHDEGVVATSYSVNSDVTIPKFWSAGRIFIKTGKGITIKGPISGGPTEGQTIVGSGTWTKA</sequence>
<organism evidence="2 3">
    <name type="scientific">Hypholoma sublateritium (strain FD-334 SS-4)</name>
    <dbReference type="NCBI Taxonomy" id="945553"/>
    <lineage>
        <taxon>Eukaryota</taxon>
        <taxon>Fungi</taxon>
        <taxon>Dikarya</taxon>
        <taxon>Basidiomycota</taxon>
        <taxon>Agaricomycotina</taxon>
        <taxon>Agaricomycetes</taxon>
        <taxon>Agaricomycetidae</taxon>
        <taxon>Agaricales</taxon>
        <taxon>Agaricineae</taxon>
        <taxon>Strophariaceae</taxon>
        <taxon>Hypholoma</taxon>
    </lineage>
</organism>
<dbReference type="Proteomes" id="UP000054270">
    <property type="component" value="Unassembled WGS sequence"/>
</dbReference>